<dbReference type="PANTHER" id="PTHR30445">
    <property type="entry name" value="K(+)_H(+) ANTIPORTER SUBUNIT KHTT"/>
    <property type="match status" value="1"/>
</dbReference>
<proteinExistence type="predicted"/>
<gene>
    <name evidence="2" type="ORF">EGH21_03525</name>
</gene>
<dbReference type="GO" id="GO:0006813">
    <property type="term" value="P:potassium ion transport"/>
    <property type="evidence" value="ECO:0007669"/>
    <property type="project" value="InterPro"/>
</dbReference>
<dbReference type="InterPro" id="IPR006037">
    <property type="entry name" value="RCK_C"/>
</dbReference>
<evidence type="ECO:0000259" key="1">
    <source>
        <dbReference type="PROSITE" id="PS51202"/>
    </source>
</evidence>
<dbReference type="RefSeq" id="WP_220617076.1">
    <property type="nucleotide sequence ID" value="NZ_RKLR01000001.1"/>
</dbReference>
<dbReference type="Gene3D" id="3.30.70.1450">
    <property type="entry name" value="Regulator of K+ conductance, C-terminal domain"/>
    <property type="match status" value="1"/>
</dbReference>
<dbReference type="AlphaFoldDB" id="A0AAW4PLZ3"/>
<dbReference type="InterPro" id="IPR058776">
    <property type="entry name" value="KhtT-like_N"/>
</dbReference>
<evidence type="ECO:0000313" key="2">
    <source>
        <dbReference type="EMBL" id="MBX0322097.1"/>
    </source>
</evidence>
<dbReference type="InterPro" id="IPR026278">
    <property type="entry name" value="KhtT"/>
</dbReference>
<protein>
    <submittedName>
        <fullName evidence="2">Potassium transporter TrkA</fullName>
    </submittedName>
</protein>
<dbReference type="Proteomes" id="UP001430377">
    <property type="component" value="Unassembled WGS sequence"/>
</dbReference>
<sequence>MRVYETELPGVGRRYAVSFPDGGRLTVLLGNDGSRETYWRADEDGDSERLFSLTEGQARKLAEIYDGTYFEPAPDDIDHALEDARIRWVEVGPDDPVVGRTLGESAIRSETGVLVLAVQRGEQTISSPDAQTHVEAGDVLVTVGTDEAHAKLSAHLD</sequence>
<keyword evidence="3" id="KW-1185">Reference proteome</keyword>
<dbReference type="Pfam" id="PF02080">
    <property type="entry name" value="TrkA_C"/>
    <property type="match status" value="1"/>
</dbReference>
<dbReference type="PANTHER" id="PTHR30445:SF8">
    <property type="entry name" value="K(+)_H(+) ANTIPORTER SUBUNIT KHTT"/>
    <property type="match status" value="1"/>
</dbReference>
<dbReference type="EMBL" id="RKLR01000001">
    <property type="protein sequence ID" value="MBX0322097.1"/>
    <property type="molecule type" value="Genomic_DNA"/>
</dbReference>
<name>A0AAW4PLZ3_9EURY</name>
<organism evidence="2 3">
    <name type="scientific">Haloarcula rubra</name>
    <dbReference type="NCBI Taxonomy" id="2487747"/>
    <lineage>
        <taxon>Archaea</taxon>
        <taxon>Methanobacteriati</taxon>
        <taxon>Methanobacteriota</taxon>
        <taxon>Stenosarchaea group</taxon>
        <taxon>Halobacteria</taxon>
        <taxon>Halobacteriales</taxon>
        <taxon>Haloarculaceae</taxon>
        <taxon>Haloarcula</taxon>
    </lineage>
</organism>
<accession>A0AAW4PLZ3</accession>
<dbReference type="PIRSF" id="PIRSF005028">
    <property type="entry name" value="KhtT"/>
    <property type="match status" value="1"/>
</dbReference>
<dbReference type="GO" id="GO:0008324">
    <property type="term" value="F:monoatomic cation transmembrane transporter activity"/>
    <property type="evidence" value="ECO:0007669"/>
    <property type="project" value="InterPro"/>
</dbReference>
<feature type="domain" description="RCK C-terminal" evidence="1">
    <location>
        <begin position="74"/>
        <end position="157"/>
    </location>
</feature>
<dbReference type="PROSITE" id="PS51202">
    <property type="entry name" value="RCK_C"/>
    <property type="match status" value="1"/>
</dbReference>
<dbReference type="SUPFAM" id="SSF116726">
    <property type="entry name" value="TrkA C-terminal domain-like"/>
    <property type="match status" value="1"/>
</dbReference>
<dbReference type="InterPro" id="IPR050144">
    <property type="entry name" value="AAE_transporter"/>
</dbReference>
<evidence type="ECO:0000313" key="3">
    <source>
        <dbReference type="Proteomes" id="UP001430377"/>
    </source>
</evidence>
<reference evidence="2 3" key="1">
    <citation type="submission" date="2021-06" db="EMBL/GenBank/DDBJ databases">
        <title>Halomicroarcula sp. a new haloarchaeum isolated from saline soil.</title>
        <authorList>
            <person name="Duran-Viseras A."/>
            <person name="Sanchez-Porro C."/>
            <person name="Ventosa A."/>
        </authorList>
    </citation>
    <scope>NUCLEOTIDE SEQUENCE [LARGE SCALE GENOMIC DNA]</scope>
    <source>
        <strain evidence="2 3">F13</strain>
    </source>
</reference>
<comment type="caution">
    <text evidence="2">The sequence shown here is derived from an EMBL/GenBank/DDBJ whole genome shotgun (WGS) entry which is preliminary data.</text>
</comment>
<dbReference type="Pfam" id="PF25991">
    <property type="entry name" value="KhtT_N"/>
    <property type="match status" value="1"/>
</dbReference>
<dbReference type="InterPro" id="IPR036721">
    <property type="entry name" value="RCK_C_sf"/>
</dbReference>